<feature type="region of interest" description="Disordered" evidence="1">
    <location>
        <begin position="868"/>
        <end position="891"/>
    </location>
</feature>
<protein>
    <submittedName>
        <fullName evidence="2">Uncharacterized protein</fullName>
    </submittedName>
</protein>
<comment type="caution">
    <text evidence="2">The sequence shown here is derived from an EMBL/GenBank/DDBJ whole genome shotgun (WGS) entry which is preliminary data.</text>
</comment>
<feature type="region of interest" description="Disordered" evidence="1">
    <location>
        <begin position="415"/>
        <end position="450"/>
    </location>
</feature>
<dbReference type="EMBL" id="MPDP01000263">
    <property type="protein sequence ID" value="KAK1465367.1"/>
    <property type="molecule type" value="Genomic_DNA"/>
</dbReference>
<dbReference type="Proteomes" id="UP001239213">
    <property type="component" value="Unassembled WGS sequence"/>
</dbReference>
<feature type="compositionally biased region" description="Basic and acidic residues" evidence="1">
    <location>
        <begin position="518"/>
        <end position="540"/>
    </location>
</feature>
<feature type="region of interest" description="Disordered" evidence="1">
    <location>
        <begin position="494"/>
        <end position="540"/>
    </location>
</feature>
<keyword evidence="3" id="KW-1185">Reference proteome</keyword>
<gene>
    <name evidence="2" type="ORF">CCUS01_07776</name>
</gene>
<reference evidence="2" key="1">
    <citation type="submission" date="2016-11" db="EMBL/GenBank/DDBJ databases">
        <title>The genome sequence of Colletotrichum cuscutae.</title>
        <authorList>
            <person name="Baroncelli R."/>
        </authorList>
    </citation>
    <scope>NUCLEOTIDE SEQUENCE</scope>
    <source>
        <strain evidence="2">IMI 304802</strain>
    </source>
</reference>
<name>A0AAI9XW90_9PEZI</name>
<evidence type="ECO:0000313" key="2">
    <source>
        <dbReference type="EMBL" id="KAK1465367.1"/>
    </source>
</evidence>
<accession>A0AAI9XW90</accession>
<evidence type="ECO:0000313" key="3">
    <source>
        <dbReference type="Proteomes" id="UP001239213"/>
    </source>
</evidence>
<proteinExistence type="predicted"/>
<organism evidence="2 3">
    <name type="scientific">Colletotrichum cuscutae</name>
    <dbReference type="NCBI Taxonomy" id="1209917"/>
    <lineage>
        <taxon>Eukaryota</taxon>
        <taxon>Fungi</taxon>
        <taxon>Dikarya</taxon>
        <taxon>Ascomycota</taxon>
        <taxon>Pezizomycotina</taxon>
        <taxon>Sordariomycetes</taxon>
        <taxon>Hypocreomycetidae</taxon>
        <taxon>Glomerellales</taxon>
        <taxon>Glomerellaceae</taxon>
        <taxon>Colletotrichum</taxon>
        <taxon>Colletotrichum acutatum species complex</taxon>
    </lineage>
</organism>
<evidence type="ECO:0000256" key="1">
    <source>
        <dbReference type="SAM" id="MobiDB-lite"/>
    </source>
</evidence>
<dbReference type="AlphaFoldDB" id="A0AAI9XW90"/>
<sequence>MLERRLGVWCMDMRFNLRSACTAFLIGPNRDLGEIVERRVVSSVDKLAVFDRGSGWCIDLAFVALLLARFRGVREKSARPSTLSSVTAKVRFDDARADGFPGGFAVETSLRPLTPIDEMLGCLLDVLGRVTGDPAHLVGHALRVENTTLAGRVRKLSQFEVVVEADRGQKIVGRCRVCYFVRGAIPIGPPANEPFGGELLSGITKRREQQRRSEGKHTVWSGTGSPVVGQQVFYAPLSCVRALDVIWREGEGGRMFRGGECRSKSGSRCDAGELKATSFRDNTGQAQDDKGRMMEGRDRNLKMRGLARKPPNSAYGKVGEEDDDEYCERAGLSLSGGLRVSTGCFCSRKKDPPLKLSAGEQVTTRVGGGAQERALEKRALEPLEIFWYEDANEKRYINTEEQVRYFLVPEVSPNGGNSGVESPMPKARVQSSSSSSSNHRPPDTFLRYATSGHSLRGGSGMHLATDLRGLANIYGRPMRQYRESLSEHTPLCMRYSDRSSGQPWANDGGGETSIRIEMGGEKQKCGGGEEEKKKGGGRAKERELLIRRMLRILKLGRKESTAGEISFQEARARYSRYSIGSALLRRYPWQRGRKELSKNHQVGSNSRIPSCVRTTDLQIIRYTLRMPIPNTLSSNLATRHHFRPPTDRPKFVACPKSEYPVRIRISSRYLYEARSAAAGSLIYPRFCYTDTNTYHPLKTDIPVYSTSPIASNVDASHVDINSIRALSVPATQIKFRVLRGRRPSVSDFRVAASHLLVALCLYSVRNSFQTLPRLLPAFVKLAAISTRLSFPFGANWDTAAPAITVQQQFGAAKMRPRVTAGRLLPWGEKVNGIWGQDSECLGVPPYAICNLQPAILLSAARPWRNTAVSRPDARSQEVHPSSPRTTVDEPNANVDGSQQGFSQLSNAFLPGYLSVWSSQPCKNWLCIRPRAVACLTGWIDDLLLQPTVRIPATCHSQQLADLTVQWRTLATHTFAVRLRSGSSATSVAADYWGHDTSTQNRIALVPDADHHFVGYCFAQANDQSPNMISGPLLLNHTACLIVSQNRGPADLCFELPPSVMRAIKFGIYRALTFTNQFVFGDSVSNKSSHSEQNQSAIQTQLISSIESADRQRSIIKPRSSPLGRCPLSKPEKPLSAASESKETLTLWLHFSPEPGLRRVPSFCA</sequence>
<feature type="region of interest" description="Disordered" evidence="1">
    <location>
        <begin position="1117"/>
        <end position="1136"/>
    </location>
</feature>